<evidence type="ECO:0000256" key="2">
    <source>
        <dbReference type="SAM" id="Phobius"/>
    </source>
</evidence>
<comment type="caution">
    <text evidence="4">The sequence shown here is derived from an EMBL/GenBank/DDBJ whole genome shotgun (WGS) entry which is preliminary data.</text>
</comment>
<evidence type="ECO:0000313" key="4">
    <source>
        <dbReference type="EMBL" id="GGR70536.1"/>
    </source>
</evidence>
<keyword evidence="5" id="KW-1185">Reference proteome</keyword>
<evidence type="ECO:0000256" key="1">
    <source>
        <dbReference type="SAM" id="Coils"/>
    </source>
</evidence>
<keyword evidence="2" id="KW-1133">Transmembrane helix</keyword>
<dbReference type="RefSeq" id="WP_189066317.1">
    <property type="nucleotide sequence ID" value="NZ_BMQM01000033.1"/>
</dbReference>
<feature type="coiled-coil region" evidence="1">
    <location>
        <begin position="474"/>
        <end position="510"/>
    </location>
</feature>
<name>A0ABQ2RZR6_9DEIO</name>
<sequence length="705" mass="78007">MANVYYGNNGVMDLMPETLDRLKGLPASWNVIVNVRPVARLTARELDAIVLTERAVHVLEFKRSEAPVKIATDGTWLQGSRPMRGGIGNESPAEQVVNSTDAFKSILMEQFPRLARAVFPWVVLEKYNPNNWFGTPPRRMNPKKWHDVGYAKVIHGVEFLESILTDRESKVSASLPATEVQQLREALGAKPLGRLSVQGFAQLLDSQSPLAHARIQVTALRSGTVFETVTNTEGAFELLGLPLEPVEVHVPDFPDLRVLPGAAFQSRAELLVMHVFLLTPHISADRIRDMLQVGLDRVTEDVNAMFRLAEGTERRVTELEQELAATRQMVQGLVDSPVIDTNEVMQSHVTGLIERIEQLERERRQLHTVQSASLDTVRHEALAPLQSELAALSLRVQHLEQQFSAVEEIATQATVQARQATHQVAGLTDRVDDLEVQTGEAWQAATNAYSTAESAARFARTAQGHAAVSESEAKRAAEEAKRSKQVQAERLEHERLLHATEEERRKLRIEALKFSALVGTVGGFVSTQPLPFADNVLIAPMQIWLVVRIGQTYGQSVGQDAAVKLIGTLGFGFAAQHLTVAMYKFVPGFTFGLGPFTVFGFTVLLGYVTAMFYERNRMPDRSEQKAALKGIQGLLKDQAFATEVKELGRAVGAEFKARGYKTRPDDLKAMFEIASERARPIGERLERALFTGNSGDRQSKEKTGG</sequence>
<dbReference type="EMBL" id="BMQM01000033">
    <property type="protein sequence ID" value="GGR70536.1"/>
    <property type="molecule type" value="Genomic_DNA"/>
</dbReference>
<dbReference type="PROSITE" id="PS50965">
    <property type="entry name" value="NERD"/>
    <property type="match status" value="1"/>
</dbReference>
<feature type="transmembrane region" description="Helical" evidence="2">
    <location>
        <begin position="589"/>
        <end position="613"/>
    </location>
</feature>
<accession>A0ABQ2RZR6</accession>
<evidence type="ECO:0000259" key="3">
    <source>
        <dbReference type="PROSITE" id="PS50965"/>
    </source>
</evidence>
<feature type="coiled-coil region" evidence="1">
    <location>
        <begin position="302"/>
        <end position="437"/>
    </location>
</feature>
<dbReference type="InterPro" id="IPR011528">
    <property type="entry name" value="NERD"/>
</dbReference>
<reference evidence="5" key="1">
    <citation type="journal article" date="2019" name="Int. J. Syst. Evol. Microbiol.">
        <title>The Global Catalogue of Microorganisms (GCM) 10K type strain sequencing project: providing services to taxonomists for standard genome sequencing and annotation.</title>
        <authorList>
            <consortium name="The Broad Institute Genomics Platform"/>
            <consortium name="The Broad Institute Genome Sequencing Center for Infectious Disease"/>
            <person name="Wu L."/>
            <person name="Ma J."/>
        </authorList>
    </citation>
    <scope>NUCLEOTIDE SEQUENCE [LARGE SCALE GENOMIC DNA]</scope>
    <source>
        <strain evidence="5">JCM 31404</strain>
    </source>
</reference>
<organism evidence="4 5">
    <name type="scientific">Deinococcus seoulensis</name>
    <dbReference type="NCBI Taxonomy" id="1837379"/>
    <lineage>
        <taxon>Bacteria</taxon>
        <taxon>Thermotogati</taxon>
        <taxon>Deinococcota</taxon>
        <taxon>Deinococci</taxon>
        <taxon>Deinococcales</taxon>
        <taxon>Deinococcaceae</taxon>
        <taxon>Deinococcus</taxon>
    </lineage>
</organism>
<protein>
    <recommendedName>
        <fullName evidence="3">NERD domain-containing protein</fullName>
    </recommendedName>
</protein>
<feature type="domain" description="NERD" evidence="3">
    <location>
        <begin position="6"/>
        <end position="126"/>
    </location>
</feature>
<proteinExistence type="predicted"/>
<evidence type="ECO:0000313" key="5">
    <source>
        <dbReference type="Proteomes" id="UP000634308"/>
    </source>
</evidence>
<keyword evidence="2" id="KW-0472">Membrane</keyword>
<keyword evidence="2" id="KW-0812">Transmembrane</keyword>
<dbReference type="Pfam" id="PF08378">
    <property type="entry name" value="NERD"/>
    <property type="match status" value="1"/>
</dbReference>
<keyword evidence="1" id="KW-0175">Coiled coil</keyword>
<gene>
    <name evidence="4" type="ORF">GCM10008959_35330</name>
</gene>
<dbReference type="Proteomes" id="UP000634308">
    <property type="component" value="Unassembled WGS sequence"/>
</dbReference>